<comment type="caution">
    <text evidence="3">The sequence shown here is derived from an EMBL/GenBank/DDBJ whole genome shotgun (WGS) entry which is preliminary data.</text>
</comment>
<evidence type="ECO:0000259" key="2">
    <source>
        <dbReference type="PROSITE" id="PS50943"/>
    </source>
</evidence>
<dbReference type="SUPFAM" id="SSF47413">
    <property type="entry name" value="lambda repressor-like DNA-binding domains"/>
    <property type="match status" value="1"/>
</dbReference>
<dbReference type="EMBL" id="BSFE01000007">
    <property type="protein sequence ID" value="GLK52958.1"/>
    <property type="molecule type" value="Genomic_DNA"/>
</dbReference>
<gene>
    <name evidence="3" type="ORF">GCM10017621_24660</name>
</gene>
<dbReference type="GO" id="GO:0003677">
    <property type="term" value="F:DNA binding"/>
    <property type="evidence" value="ECO:0007669"/>
    <property type="project" value="InterPro"/>
</dbReference>
<sequence length="121" mass="13854">MSDSNNDTDIVPLAHLLEQLGRRMEAYRISRQMKQEELASKAGISARTLRRLETHGSGTLDTFARLLRALEIDHRLLDVIPDATASPLDRRSVAQQPRQRVRHRAEDPDTPWTWRDEAEGT</sequence>
<dbReference type="AlphaFoldDB" id="A0A9W6IMY5"/>
<evidence type="ECO:0000313" key="4">
    <source>
        <dbReference type="Proteomes" id="UP001143486"/>
    </source>
</evidence>
<reference evidence="3" key="1">
    <citation type="journal article" date="2014" name="Int. J. Syst. Evol. Microbiol.">
        <title>Complete genome sequence of Corynebacterium casei LMG S-19264T (=DSM 44701T), isolated from a smear-ripened cheese.</title>
        <authorList>
            <consortium name="US DOE Joint Genome Institute (JGI-PGF)"/>
            <person name="Walter F."/>
            <person name="Albersmeier A."/>
            <person name="Kalinowski J."/>
            <person name="Ruckert C."/>
        </authorList>
    </citation>
    <scope>NUCLEOTIDE SEQUENCE</scope>
    <source>
        <strain evidence="3">VKM B-1513</strain>
    </source>
</reference>
<name>A0A9W6IMY5_9PROT</name>
<feature type="region of interest" description="Disordered" evidence="1">
    <location>
        <begin position="84"/>
        <end position="121"/>
    </location>
</feature>
<accession>A0A9W6IMY5</accession>
<feature type="domain" description="HTH cro/C1-type" evidence="2">
    <location>
        <begin position="24"/>
        <end position="77"/>
    </location>
</feature>
<dbReference type="Pfam" id="PF13560">
    <property type="entry name" value="HTH_31"/>
    <property type="match status" value="1"/>
</dbReference>
<dbReference type="InterPro" id="IPR001387">
    <property type="entry name" value="Cro/C1-type_HTH"/>
</dbReference>
<dbReference type="SMART" id="SM00530">
    <property type="entry name" value="HTH_XRE"/>
    <property type="match status" value="1"/>
</dbReference>
<evidence type="ECO:0000313" key="3">
    <source>
        <dbReference type="EMBL" id="GLK52958.1"/>
    </source>
</evidence>
<dbReference type="Gene3D" id="1.10.260.40">
    <property type="entry name" value="lambda repressor-like DNA-binding domains"/>
    <property type="match status" value="1"/>
</dbReference>
<reference evidence="3" key="2">
    <citation type="submission" date="2023-01" db="EMBL/GenBank/DDBJ databases">
        <authorList>
            <person name="Sun Q."/>
            <person name="Evtushenko L."/>
        </authorList>
    </citation>
    <scope>NUCLEOTIDE SEQUENCE</scope>
    <source>
        <strain evidence="3">VKM B-1513</strain>
    </source>
</reference>
<keyword evidence="4" id="KW-1185">Reference proteome</keyword>
<dbReference type="InterPro" id="IPR010982">
    <property type="entry name" value="Lambda_DNA-bd_dom_sf"/>
</dbReference>
<dbReference type="RefSeq" id="WP_271187317.1">
    <property type="nucleotide sequence ID" value="NZ_BSFE01000007.1"/>
</dbReference>
<dbReference type="CDD" id="cd00093">
    <property type="entry name" value="HTH_XRE"/>
    <property type="match status" value="1"/>
</dbReference>
<proteinExistence type="predicted"/>
<dbReference type="PROSITE" id="PS50943">
    <property type="entry name" value="HTH_CROC1"/>
    <property type="match status" value="1"/>
</dbReference>
<protein>
    <recommendedName>
        <fullName evidence="2">HTH cro/C1-type domain-containing protein</fullName>
    </recommendedName>
</protein>
<evidence type="ECO:0000256" key="1">
    <source>
        <dbReference type="SAM" id="MobiDB-lite"/>
    </source>
</evidence>
<organism evidence="3 4">
    <name type="scientific">Maricaulis virginensis</name>
    <dbReference type="NCBI Taxonomy" id="144022"/>
    <lineage>
        <taxon>Bacteria</taxon>
        <taxon>Pseudomonadati</taxon>
        <taxon>Pseudomonadota</taxon>
        <taxon>Alphaproteobacteria</taxon>
        <taxon>Maricaulales</taxon>
        <taxon>Maricaulaceae</taxon>
        <taxon>Maricaulis</taxon>
    </lineage>
</organism>
<dbReference type="Proteomes" id="UP001143486">
    <property type="component" value="Unassembled WGS sequence"/>
</dbReference>